<dbReference type="RefSeq" id="XP_007676647.1">
    <property type="nucleotide sequence ID" value="XM_007678457.1"/>
</dbReference>
<evidence type="ECO:0000313" key="1">
    <source>
        <dbReference type="EMBL" id="EMC96709.1"/>
    </source>
</evidence>
<evidence type="ECO:0000313" key="2">
    <source>
        <dbReference type="Proteomes" id="UP000011761"/>
    </source>
</evidence>
<dbReference type="eggNOG" id="ENOG502SS9Y">
    <property type="taxonomic scope" value="Eukaryota"/>
</dbReference>
<keyword evidence="2" id="KW-1185">Reference proteome</keyword>
<dbReference type="KEGG" id="bcom:BAUCODRAFT_148274"/>
<dbReference type="Proteomes" id="UP000011761">
    <property type="component" value="Unassembled WGS sequence"/>
</dbReference>
<organism evidence="1 2">
    <name type="scientific">Baudoinia panamericana (strain UAMH 10762)</name>
    <name type="common">Angels' share fungus</name>
    <name type="synonym">Baudoinia compniacensis (strain UAMH 10762)</name>
    <dbReference type="NCBI Taxonomy" id="717646"/>
    <lineage>
        <taxon>Eukaryota</taxon>
        <taxon>Fungi</taxon>
        <taxon>Dikarya</taxon>
        <taxon>Ascomycota</taxon>
        <taxon>Pezizomycotina</taxon>
        <taxon>Dothideomycetes</taxon>
        <taxon>Dothideomycetidae</taxon>
        <taxon>Mycosphaerellales</taxon>
        <taxon>Teratosphaeriaceae</taxon>
        <taxon>Baudoinia</taxon>
    </lineage>
</organism>
<dbReference type="OrthoDB" id="2865667at2759"/>
<sequence length="133" mass="14924">MAARNLHATILGLEEETWRALQKAGADLLPYITRDCIMQFPMGLKVTSTSDPSIEDILYSSAFVPWKTFRMSKVDVQHLGPEGAIISYFVHASRPPAGPNDVEDIDFEALCSSAWRFEAGKWMMCFHQQTLAT</sequence>
<gene>
    <name evidence="1" type="ORF">BAUCODRAFT_148274</name>
</gene>
<accession>M2NC15</accession>
<dbReference type="InterPro" id="IPR032710">
    <property type="entry name" value="NTF2-like_dom_sf"/>
</dbReference>
<dbReference type="Gene3D" id="3.10.450.50">
    <property type="match status" value="1"/>
</dbReference>
<protein>
    <submittedName>
        <fullName evidence="1">Uncharacterized protein</fullName>
    </submittedName>
</protein>
<proteinExistence type="predicted"/>
<reference evidence="1 2" key="1">
    <citation type="journal article" date="2012" name="PLoS Pathog.">
        <title>Diverse lifestyles and strategies of plant pathogenesis encoded in the genomes of eighteen Dothideomycetes fungi.</title>
        <authorList>
            <person name="Ohm R.A."/>
            <person name="Feau N."/>
            <person name="Henrissat B."/>
            <person name="Schoch C.L."/>
            <person name="Horwitz B.A."/>
            <person name="Barry K.W."/>
            <person name="Condon B.J."/>
            <person name="Copeland A.C."/>
            <person name="Dhillon B."/>
            <person name="Glaser F."/>
            <person name="Hesse C.N."/>
            <person name="Kosti I."/>
            <person name="LaButti K."/>
            <person name="Lindquist E.A."/>
            <person name="Lucas S."/>
            <person name="Salamov A.A."/>
            <person name="Bradshaw R.E."/>
            <person name="Ciuffetti L."/>
            <person name="Hamelin R.C."/>
            <person name="Kema G.H.J."/>
            <person name="Lawrence C."/>
            <person name="Scott J.A."/>
            <person name="Spatafora J.W."/>
            <person name="Turgeon B.G."/>
            <person name="de Wit P.J.G.M."/>
            <person name="Zhong S."/>
            <person name="Goodwin S.B."/>
            <person name="Grigoriev I.V."/>
        </authorList>
    </citation>
    <scope>NUCLEOTIDE SEQUENCE [LARGE SCALE GENOMIC DNA]</scope>
    <source>
        <strain evidence="1 2">UAMH 10762</strain>
    </source>
</reference>
<dbReference type="AlphaFoldDB" id="M2NC15"/>
<name>M2NC15_BAUPA</name>
<dbReference type="HOGENOM" id="CLU_120072_0_0_1"/>
<dbReference type="EMBL" id="KB445555">
    <property type="protein sequence ID" value="EMC96709.1"/>
    <property type="molecule type" value="Genomic_DNA"/>
</dbReference>
<dbReference type="SUPFAM" id="SSF54427">
    <property type="entry name" value="NTF2-like"/>
    <property type="match status" value="1"/>
</dbReference>
<dbReference type="OMA" id="CSSAWVL"/>
<dbReference type="GeneID" id="19108844"/>